<evidence type="ECO:0000259" key="2">
    <source>
        <dbReference type="SMART" id="SM00331"/>
    </source>
</evidence>
<dbReference type="AlphaFoldDB" id="A0A7W7QU98"/>
<evidence type="ECO:0000256" key="1">
    <source>
        <dbReference type="ARBA" id="ARBA00022801"/>
    </source>
</evidence>
<dbReference type="InterPro" id="IPR000014">
    <property type="entry name" value="PAS"/>
</dbReference>
<dbReference type="PANTHER" id="PTHR43156:SF2">
    <property type="entry name" value="STAGE II SPORULATION PROTEIN E"/>
    <property type="match status" value="1"/>
</dbReference>
<dbReference type="NCBIfam" id="TIGR00229">
    <property type="entry name" value="sensory_box"/>
    <property type="match status" value="1"/>
</dbReference>
<dbReference type="SMART" id="SM00331">
    <property type="entry name" value="PP2C_SIG"/>
    <property type="match status" value="1"/>
</dbReference>
<dbReference type="Gene3D" id="3.60.40.10">
    <property type="entry name" value="PPM-type phosphatase domain"/>
    <property type="match status" value="1"/>
</dbReference>
<dbReference type="Proteomes" id="UP000552644">
    <property type="component" value="Unassembled WGS sequence"/>
</dbReference>
<dbReference type="InterPro" id="IPR035965">
    <property type="entry name" value="PAS-like_dom_sf"/>
</dbReference>
<proteinExistence type="predicted"/>
<evidence type="ECO:0000313" key="3">
    <source>
        <dbReference type="EMBL" id="MBB4919613.1"/>
    </source>
</evidence>
<sequence>MTGSAPLTAAEMVQRLRGELDEHMAVERQLLSARLAHAERLGDLGWAEWHLHSGESTWSEHAYAIFGRDPGEGPIGLRDLVGHVEPQDRALVDGLLRSVVDLAEPGQAEFRIRRRGEVRNVRAALDPVVNGGRHAVHGVIQDITSRRRAEQIASESRRQLLEVRERAAEQQGVSTALREAIIPRLGTSVDLPGARMEVRYVPAGLKDGLGGDWYDATTMPDGRVLLTIGDVSGHGLPAVTQMSRLRHALGGLAMTGEPPDKLLTWLNDLVMHRFEETTATAVVGHLDPLNRVFTWSQAGHPAPILVRGGSAVQLEPPAGVLLGATLSEKYERSAVRLREGDALLLFTDGLVERRDRDIDEGVALTLRAAATLRPQDGEAALDRLIRAVGGPNPEDDTCVLMIVLPG</sequence>
<keyword evidence="1" id="KW-0378">Hydrolase</keyword>
<dbReference type="InterPro" id="IPR036457">
    <property type="entry name" value="PPM-type-like_dom_sf"/>
</dbReference>
<reference evidence="3 4" key="1">
    <citation type="submission" date="2020-08" db="EMBL/GenBank/DDBJ databases">
        <title>Genomic Encyclopedia of Type Strains, Phase III (KMG-III): the genomes of soil and plant-associated and newly described type strains.</title>
        <authorList>
            <person name="Whitman W."/>
        </authorList>
    </citation>
    <scope>NUCLEOTIDE SEQUENCE [LARGE SCALE GENOMIC DNA]</scope>
    <source>
        <strain evidence="3 4">CECT 8840</strain>
    </source>
</reference>
<dbReference type="SUPFAM" id="SSF55785">
    <property type="entry name" value="PYP-like sensor domain (PAS domain)"/>
    <property type="match status" value="1"/>
</dbReference>
<feature type="domain" description="PPM-type phosphatase" evidence="2">
    <location>
        <begin position="191"/>
        <end position="404"/>
    </location>
</feature>
<dbReference type="SUPFAM" id="SSF81606">
    <property type="entry name" value="PP2C-like"/>
    <property type="match status" value="1"/>
</dbReference>
<dbReference type="InterPro" id="IPR001932">
    <property type="entry name" value="PPM-type_phosphatase-like_dom"/>
</dbReference>
<accession>A0A7W7QU98</accession>
<dbReference type="Gene3D" id="3.30.450.20">
    <property type="entry name" value="PAS domain"/>
    <property type="match status" value="1"/>
</dbReference>
<dbReference type="PANTHER" id="PTHR43156">
    <property type="entry name" value="STAGE II SPORULATION PROTEIN E-RELATED"/>
    <property type="match status" value="1"/>
</dbReference>
<dbReference type="RefSeq" id="WP_312863905.1">
    <property type="nucleotide sequence ID" value="NZ_JACHJP010000010.1"/>
</dbReference>
<comment type="caution">
    <text evidence="3">The sequence shown here is derived from an EMBL/GenBank/DDBJ whole genome shotgun (WGS) entry which is preliminary data.</text>
</comment>
<dbReference type="GO" id="GO:0016791">
    <property type="term" value="F:phosphatase activity"/>
    <property type="evidence" value="ECO:0007669"/>
    <property type="project" value="TreeGrafter"/>
</dbReference>
<protein>
    <submittedName>
        <fullName evidence="3">Serine phosphatase RsbU (Regulator of sigma subunit)</fullName>
    </submittedName>
</protein>
<dbReference type="Pfam" id="PF07228">
    <property type="entry name" value="SpoIIE"/>
    <property type="match status" value="1"/>
</dbReference>
<keyword evidence="4" id="KW-1185">Reference proteome</keyword>
<name>A0A7W7QU98_9ACTN</name>
<dbReference type="EMBL" id="JACHJP010000010">
    <property type="protein sequence ID" value="MBB4919613.1"/>
    <property type="molecule type" value="Genomic_DNA"/>
</dbReference>
<dbReference type="InterPro" id="IPR052016">
    <property type="entry name" value="Bact_Sigma-Reg"/>
</dbReference>
<organism evidence="3 4">
    <name type="scientific">Streptosporangium saharense</name>
    <dbReference type="NCBI Taxonomy" id="1706840"/>
    <lineage>
        <taxon>Bacteria</taxon>
        <taxon>Bacillati</taxon>
        <taxon>Actinomycetota</taxon>
        <taxon>Actinomycetes</taxon>
        <taxon>Streptosporangiales</taxon>
        <taxon>Streptosporangiaceae</taxon>
        <taxon>Streptosporangium</taxon>
    </lineage>
</organism>
<gene>
    <name evidence="3" type="ORF">FHS44_006756</name>
</gene>
<evidence type="ECO:0000313" key="4">
    <source>
        <dbReference type="Proteomes" id="UP000552644"/>
    </source>
</evidence>